<dbReference type="GO" id="GO:0010497">
    <property type="term" value="P:plasmodesmata-mediated intercellular transport"/>
    <property type="evidence" value="ECO:0007669"/>
    <property type="project" value="UniProtKB-ARBA"/>
</dbReference>
<dbReference type="GO" id="GO:2000280">
    <property type="term" value="P:regulation of root development"/>
    <property type="evidence" value="ECO:0007669"/>
    <property type="project" value="UniProtKB-ARBA"/>
</dbReference>
<dbReference type="InterPro" id="IPR011051">
    <property type="entry name" value="RmlC_Cupin_sf"/>
</dbReference>
<feature type="disulfide bond" evidence="15">
    <location>
        <begin position="443"/>
        <end position="460"/>
    </location>
</feature>
<evidence type="ECO:0000256" key="3">
    <source>
        <dbReference type="ARBA" id="ARBA00007456"/>
    </source>
</evidence>
<keyword evidence="5" id="KW-0964">Secreted</keyword>
<evidence type="ECO:0000256" key="11">
    <source>
        <dbReference type="ARBA" id="ARBA00023180"/>
    </source>
</evidence>
<feature type="binding site" evidence="13">
    <location>
        <position position="524"/>
    </location>
    <ligand>
        <name>oxalate</name>
        <dbReference type="ChEBI" id="CHEBI:30623"/>
    </ligand>
</feature>
<feature type="domain" description="Cupin type-1" evidence="17">
    <location>
        <begin position="474"/>
        <end position="607"/>
    </location>
</feature>
<dbReference type="Gene3D" id="3.30.470.160">
    <property type="entry name" value="Inositol polyphosphate kinase"/>
    <property type="match status" value="1"/>
</dbReference>
<dbReference type="FunFam" id="2.60.120.10:FF:000025">
    <property type="entry name" value="germin-like protein subfamily 2 member 1"/>
    <property type="match status" value="1"/>
</dbReference>
<feature type="compositionally biased region" description="Polar residues" evidence="16">
    <location>
        <begin position="1195"/>
        <end position="1210"/>
    </location>
</feature>
<dbReference type="EMBL" id="JAQIZT010000015">
    <property type="protein sequence ID" value="KAJ6970919.1"/>
    <property type="molecule type" value="Genomic_DNA"/>
</dbReference>
<keyword evidence="19" id="KW-1185">Reference proteome</keyword>
<keyword evidence="7 13" id="KW-0479">Metal-binding</keyword>
<comment type="caution">
    <text evidence="18">The sequence shown here is derived from an EMBL/GenBank/DDBJ whole genome shotgun (WGS) entry which is preliminary data.</text>
</comment>
<feature type="region of interest" description="Disordered" evidence="16">
    <location>
        <begin position="1174"/>
        <end position="1222"/>
    </location>
</feature>
<dbReference type="PANTHER" id="PTHR38390:SF2">
    <property type="entry name" value="OS01G0103900 PROTEIN"/>
    <property type="match status" value="1"/>
</dbReference>
<evidence type="ECO:0000259" key="17">
    <source>
        <dbReference type="SMART" id="SM00835"/>
    </source>
</evidence>
<dbReference type="SUPFAM" id="SSF51182">
    <property type="entry name" value="RmlC-like cupins"/>
    <property type="match status" value="1"/>
</dbReference>
<proteinExistence type="inferred from homology"/>
<evidence type="ECO:0000256" key="4">
    <source>
        <dbReference type="ARBA" id="ARBA00022523"/>
    </source>
</evidence>
<keyword evidence="10 15" id="KW-1015">Disulfide bond</keyword>
<evidence type="ECO:0000256" key="12">
    <source>
        <dbReference type="ARBA" id="ARBA00023211"/>
    </source>
</evidence>
<feature type="binding site" evidence="14">
    <location>
        <position position="522"/>
    </location>
    <ligand>
        <name>Mn(2+)</name>
        <dbReference type="ChEBI" id="CHEBI:29035"/>
    </ligand>
</feature>
<evidence type="ECO:0000256" key="10">
    <source>
        <dbReference type="ARBA" id="ARBA00023157"/>
    </source>
</evidence>
<organism evidence="18 19">
    <name type="scientific">Populus alba x Populus x berolinensis</name>
    <dbReference type="NCBI Taxonomy" id="444605"/>
    <lineage>
        <taxon>Eukaryota</taxon>
        <taxon>Viridiplantae</taxon>
        <taxon>Streptophyta</taxon>
        <taxon>Embryophyta</taxon>
        <taxon>Tracheophyta</taxon>
        <taxon>Spermatophyta</taxon>
        <taxon>Magnoliopsida</taxon>
        <taxon>eudicotyledons</taxon>
        <taxon>Gunneridae</taxon>
        <taxon>Pentapetalae</taxon>
        <taxon>rosids</taxon>
        <taxon>fabids</taxon>
        <taxon>Malpighiales</taxon>
        <taxon>Salicaceae</taxon>
        <taxon>Saliceae</taxon>
        <taxon>Populus</taxon>
    </lineage>
</organism>
<name>A0AAD6LQN7_9ROSI</name>
<dbReference type="PROSITE" id="PS00725">
    <property type="entry name" value="GERMIN"/>
    <property type="match status" value="1"/>
</dbReference>
<evidence type="ECO:0000256" key="15">
    <source>
        <dbReference type="PIRSR" id="PIRSR601929-3"/>
    </source>
</evidence>
<dbReference type="Proteomes" id="UP001164929">
    <property type="component" value="Chromosome 15"/>
</dbReference>
<evidence type="ECO:0000256" key="7">
    <source>
        <dbReference type="ARBA" id="ARBA00022723"/>
    </source>
</evidence>
<dbReference type="SMART" id="SM00835">
    <property type="entry name" value="Cupin_1"/>
    <property type="match status" value="1"/>
</dbReference>
<dbReference type="GO" id="GO:0032958">
    <property type="term" value="P:inositol phosphate biosynthetic process"/>
    <property type="evidence" value="ECO:0007669"/>
    <property type="project" value="InterPro"/>
</dbReference>
<accession>A0AAD6LQN7</accession>
<feature type="compositionally biased region" description="Polar residues" evidence="16">
    <location>
        <begin position="1174"/>
        <end position="1183"/>
    </location>
</feature>
<comment type="similarity">
    <text evidence="2">Belongs to the inositol phosphokinase (IPK) family.</text>
</comment>
<dbReference type="CDD" id="cd02241">
    <property type="entry name" value="cupin_OxOx"/>
    <property type="match status" value="1"/>
</dbReference>
<evidence type="ECO:0000256" key="16">
    <source>
        <dbReference type="SAM" id="MobiDB-lite"/>
    </source>
</evidence>
<evidence type="ECO:0000256" key="1">
    <source>
        <dbReference type="ARBA" id="ARBA00004271"/>
    </source>
</evidence>
<comment type="subcellular location">
    <subcellularLocation>
        <location evidence="1">Secreted</location>
        <location evidence="1">Extracellular space</location>
        <location evidence="1">Apoplast</location>
    </subcellularLocation>
</comment>
<dbReference type="PANTHER" id="PTHR38390">
    <property type="entry name" value="OS01G0103900 PROTEIN"/>
    <property type="match status" value="1"/>
</dbReference>
<evidence type="ECO:0000256" key="8">
    <source>
        <dbReference type="ARBA" id="ARBA00022729"/>
    </source>
</evidence>
<dbReference type="Pfam" id="PF03770">
    <property type="entry name" value="IPK"/>
    <property type="match status" value="1"/>
</dbReference>
<evidence type="ECO:0000313" key="19">
    <source>
        <dbReference type="Proteomes" id="UP001164929"/>
    </source>
</evidence>
<dbReference type="GO" id="GO:0030145">
    <property type="term" value="F:manganese ion binding"/>
    <property type="evidence" value="ECO:0007669"/>
    <property type="project" value="InterPro"/>
</dbReference>
<keyword evidence="8" id="KW-0732">Signal</keyword>
<dbReference type="InterPro" id="IPR019780">
    <property type="entry name" value="Germin_Mn-BS"/>
</dbReference>
<evidence type="ECO:0000256" key="14">
    <source>
        <dbReference type="PIRSR" id="PIRSR601929-2"/>
    </source>
</evidence>
<dbReference type="InterPro" id="IPR001929">
    <property type="entry name" value="Germin"/>
</dbReference>
<keyword evidence="9" id="KW-0418">Kinase</keyword>
<feature type="region of interest" description="Disordered" evidence="16">
    <location>
        <begin position="1135"/>
        <end position="1154"/>
    </location>
</feature>
<evidence type="ECO:0000256" key="6">
    <source>
        <dbReference type="ARBA" id="ARBA00022679"/>
    </source>
</evidence>
<comment type="similarity">
    <text evidence="3">Belongs to the germin family.</text>
</comment>
<dbReference type="Gene3D" id="2.60.120.10">
    <property type="entry name" value="Jelly Rolls"/>
    <property type="match status" value="1"/>
</dbReference>
<dbReference type="Pfam" id="PF00190">
    <property type="entry name" value="Cupin_1"/>
    <property type="match status" value="1"/>
</dbReference>
<protein>
    <recommendedName>
        <fullName evidence="17">Cupin type-1 domain-containing protein</fullName>
    </recommendedName>
</protein>
<dbReference type="GO" id="GO:0009506">
    <property type="term" value="C:plasmodesma"/>
    <property type="evidence" value="ECO:0007669"/>
    <property type="project" value="UniProtKB-ARBA"/>
</dbReference>
<dbReference type="AlphaFoldDB" id="A0AAD6LQN7"/>
<dbReference type="PRINTS" id="PR00325">
    <property type="entry name" value="GERMIN"/>
</dbReference>
<dbReference type="InterPro" id="IPR014710">
    <property type="entry name" value="RmlC-like_jellyroll"/>
</dbReference>
<keyword evidence="12 13" id="KW-0464">Manganese</keyword>
<dbReference type="InterPro" id="IPR038286">
    <property type="entry name" value="IPK_sf"/>
</dbReference>
<keyword evidence="4" id="KW-0052">Apoplast</keyword>
<sequence>MLKVPDHQVAGHQARNGQLGPLIDDSGRFYKPLQDDDRGSKEVAFYSSFSSNTRVPDHIRRLFPVFHGTQLLEASDGSGLRPHLVLEDVVSTRSHPSVMDIKIGSRTWYPESSEDYIQRCFKKDRETSSLSLGFRISGLQIYGNEESGFWKPERKLVQNLSAADVRVVLKKFVSSDLPVDPNSDPDCSFAASVYGGSTGILAQLLELKAWFEDQTMYHLNSCSVLLVYEKEKLLKGERSDAEVKLIDFAHVTEGKGIIDHNFLGGLCSLIKFISEILTSPDDCTTKACLRDSEKDKEILTSPDECTTKVCLQDSDKNTNHSENGDGKDSLLGKKGVCIQGDDPWRLVVCDRDIKKHYRVLHAGASELTMGEVEGDQSSRKGCGSRSSRRLDVMKRDSAKSISSIFPANLHWVGFSEFKRWGLSEFPRVIGEFLFYRGTILDTCPTATTGKQTVFINGFPCKNPNSIVASDFKSSKLSRPGDTDNTLHSSVTFNTAADFPGLNTLGLSIARTDLEIDGLMMPHSHPRASEMFFVSTGVVIAGFIDTQNKLFQKTLQPGEVFVFPQGLLHFCVNNGFNSAVVFSVLNSQNPGMVNIVDAMLESDDDTLNKLVRKIKAVAALESLLHLANFYAVSSPSCRQSHSLIDKIGLCYLLKHRTSLSHELKIGYSPRGNFNLRDFHLAVNNVPTDSFLPEINDSGSLRSFDVKLSSILSDQVLYSWGGKDIMRKVIVLSSCVPDNIDTELKLTLMDAADKCVSVEFLLFEQSSSHLGNFQENINSFMRSISDLDNFSFGTYLAGYVLQRLLVHDVLIMFPELKDDMEEPLQARFIFKSNLTGSLNQIFCSLSTSVCQIIDGFSACETCRCHGSVLDNRIKDKNVGASCPITGRDLEISDVIENSVQVGDKTVLFMPSFQSSMKLKQVSSPIDFNIIERANLSSLSEGLIIGSSYFVTPSACYEIETSDEMDRPELNAQKTMKEAAFDCYYLLQPSDNGPMLLRRLAGSEEVLPVPDANRFLDSPVNKEIQNSIQASLLKMELRDYNPVIHERGFHQKLNLLVKESLQFGPLTPKLDETTSELNSNEPDSSEVIVLDAIDLDDETPLLDLTNRDDKTTASIAEEWEQLVVKEVSKTFSPTCVSKPKMDQSVLSSPDSNRQLDAKTSRILERLELPRQLKSKTVSPTIIKSQTPVPPKKPLIPFQPTNAINQSPTSSQLLKPNFQRLKRKHK</sequence>
<gene>
    <name evidence="18" type="ORF">NC653_035252</name>
</gene>
<feature type="binding site" evidence="14">
    <location>
        <position position="524"/>
    </location>
    <ligand>
        <name>Mn(2+)</name>
        <dbReference type="ChEBI" id="CHEBI:29035"/>
    </ligand>
</feature>
<dbReference type="GO" id="GO:0048046">
    <property type="term" value="C:apoplast"/>
    <property type="evidence" value="ECO:0007669"/>
    <property type="project" value="UniProtKB-SubCell"/>
</dbReference>
<feature type="binding site" evidence="14">
    <location>
        <position position="529"/>
    </location>
    <ligand>
        <name>Mn(2+)</name>
        <dbReference type="ChEBI" id="CHEBI:29035"/>
    </ligand>
</feature>
<dbReference type="InterPro" id="IPR006045">
    <property type="entry name" value="Cupin_1"/>
</dbReference>
<reference evidence="18" key="1">
    <citation type="journal article" date="2023" name="Mol. Ecol. Resour.">
        <title>Chromosome-level genome assembly of a triploid poplar Populus alba 'Berolinensis'.</title>
        <authorList>
            <person name="Chen S."/>
            <person name="Yu Y."/>
            <person name="Wang X."/>
            <person name="Wang S."/>
            <person name="Zhang T."/>
            <person name="Zhou Y."/>
            <person name="He R."/>
            <person name="Meng N."/>
            <person name="Wang Y."/>
            <person name="Liu W."/>
            <person name="Liu Z."/>
            <person name="Liu J."/>
            <person name="Guo Q."/>
            <person name="Huang H."/>
            <person name="Sederoff R.R."/>
            <person name="Wang G."/>
            <person name="Qu G."/>
            <person name="Chen S."/>
        </authorList>
    </citation>
    <scope>NUCLEOTIDE SEQUENCE</scope>
    <source>
        <strain evidence="18">SC-2020</strain>
    </source>
</reference>
<evidence type="ECO:0000256" key="2">
    <source>
        <dbReference type="ARBA" id="ARBA00007374"/>
    </source>
</evidence>
<keyword evidence="11" id="KW-0325">Glycoprotein</keyword>
<dbReference type="SUPFAM" id="SSF56104">
    <property type="entry name" value="SAICAR synthase-like"/>
    <property type="match status" value="1"/>
</dbReference>
<evidence type="ECO:0000313" key="18">
    <source>
        <dbReference type="EMBL" id="KAJ6970919.1"/>
    </source>
</evidence>
<evidence type="ECO:0000256" key="13">
    <source>
        <dbReference type="PIRSR" id="PIRSR601929-1"/>
    </source>
</evidence>
<dbReference type="InterPro" id="IPR005522">
    <property type="entry name" value="IPK"/>
</dbReference>
<feature type="binding site" evidence="13">
    <location>
        <position position="529"/>
    </location>
    <ligand>
        <name>oxalate</name>
        <dbReference type="ChEBI" id="CHEBI:30623"/>
    </ligand>
</feature>
<feature type="region of interest" description="Disordered" evidence="16">
    <location>
        <begin position="1"/>
        <end position="23"/>
    </location>
</feature>
<feature type="binding site" evidence="14">
    <location>
        <position position="568"/>
    </location>
    <ligand>
        <name>Mn(2+)</name>
        <dbReference type="ChEBI" id="CHEBI:29035"/>
    </ligand>
</feature>
<keyword evidence="6" id="KW-0808">Transferase</keyword>
<evidence type="ECO:0000256" key="9">
    <source>
        <dbReference type="ARBA" id="ARBA00022777"/>
    </source>
</evidence>
<evidence type="ECO:0000256" key="5">
    <source>
        <dbReference type="ARBA" id="ARBA00022525"/>
    </source>
</evidence>
<dbReference type="GO" id="GO:0016301">
    <property type="term" value="F:kinase activity"/>
    <property type="evidence" value="ECO:0007669"/>
    <property type="project" value="UniProtKB-KW"/>
</dbReference>